<proteinExistence type="predicted"/>
<protein>
    <submittedName>
        <fullName evidence="1">Ig-like domain-containing protein</fullName>
    </submittedName>
</protein>
<evidence type="ECO:0000313" key="2">
    <source>
        <dbReference type="Proteomes" id="UP001597108"/>
    </source>
</evidence>
<evidence type="ECO:0000313" key="1">
    <source>
        <dbReference type="EMBL" id="MFD0981512.1"/>
    </source>
</evidence>
<keyword evidence="2" id="KW-1185">Reference proteome</keyword>
<sequence>MDCVRSITFIIPGVDGAPDIEVLAVENDGSIEFTITVLETDGVIADLRGLFFDVDDEAKLSGLAATGTDVSEYRTGDVIDLGQGANMRGAASPFDAGVEFGQPGIGKNKGDIQSTSFVLTNEAGDLTLDDIAHVNFGARLTSVGPVDGKRDGSAKLLAVAPAAPDAMDDSYDIFEDGQSGLNDPSSVSEGVKFEVLANDSDADGDTLTITHVFGAAHGTVQIIDGDDADLLPGDAILYTPDTDYSGVDEFTYCITDGNGGTDFATVAVAIEAVADIPDVSIEAFATSNVNEILLKVTATQTDDDGSEFIQKLVSSALPAGVTLSPAGPTIGTAGQPQQFVQEYLLILPMDQNTDFDLTFTATSEEISNGDTETGSETIDIIYEYRQSLNQLQFEAIDQSIWSSGDQFLFNDDRFIGIDTGDFDESLSFGPFEAGINGHIKAGFQSTLSFNGGSIDATADYDVTVETNYNKTVDELLIETADLLVDAAFSTVGPSGSYTLDFIWDILLQAYVGLDIDFGSVDFDPLGIIPGDQTVDLGGIDETLNFPAVDIGPGSVNILDLDSDTLGGSFTLPPPADSLSVDFAWPNVSTDGTAPPLDPVTSSGASNNFLQLNLDIDELITTLAGLPINPFNPSLDILGGLFYAELDILNVYANAGINLLQEFEMAMGDLVGLVTFEDGSGTAFTIGDSLQLSDASSIDEGGDDDGMVEFEFTVISESELSNLTELGFNVGGGVDILSGEAGYDASFTFFGETVGFSDSIGFGPLASYDFSVPVGDIDVFDDTFDLAFGEETFSTFA</sequence>
<accession>A0ABW3IV68</accession>
<name>A0ABW3IV68_9RHOB</name>
<comment type="caution">
    <text evidence="1">The sequence shown here is derived from an EMBL/GenBank/DDBJ whole genome shotgun (WGS) entry which is preliminary data.</text>
</comment>
<organism evidence="1 2">
    <name type="scientific">Tropicimonas aquimaris</name>
    <dbReference type="NCBI Taxonomy" id="914152"/>
    <lineage>
        <taxon>Bacteria</taxon>
        <taxon>Pseudomonadati</taxon>
        <taxon>Pseudomonadota</taxon>
        <taxon>Alphaproteobacteria</taxon>
        <taxon>Rhodobacterales</taxon>
        <taxon>Roseobacteraceae</taxon>
        <taxon>Tropicimonas</taxon>
    </lineage>
</organism>
<dbReference type="EMBL" id="JBHTJT010000039">
    <property type="protein sequence ID" value="MFD0981512.1"/>
    <property type="molecule type" value="Genomic_DNA"/>
</dbReference>
<dbReference type="RefSeq" id="WP_386076552.1">
    <property type="nucleotide sequence ID" value="NZ_JBHTJT010000039.1"/>
</dbReference>
<dbReference type="Gene3D" id="2.60.40.2810">
    <property type="match status" value="1"/>
</dbReference>
<dbReference type="Proteomes" id="UP001597108">
    <property type="component" value="Unassembled WGS sequence"/>
</dbReference>
<dbReference type="Pfam" id="PF17963">
    <property type="entry name" value="Big_9"/>
    <property type="match status" value="1"/>
</dbReference>
<gene>
    <name evidence="1" type="ORF">ACFQ2S_17895</name>
</gene>
<reference evidence="2" key="1">
    <citation type="journal article" date="2019" name="Int. J. Syst. Evol. Microbiol.">
        <title>The Global Catalogue of Microorganisms (GCM) 10K type strain sequencing project: providing services to taxonomists for standard genome sequencing and annotation.</title>
        <authorList>
            <consortium name="The Broad Institute Genomics Platform"/>
            <consortium name="The Broad Institute Genome Sequencing Center for Infectious Disease"/>
            <person name="Wu L."/>
            <person name="Ma J."/>
        </authorList>
    </citation>
    <scope>NUCLEOTIDE SEQUENCE [LARGE SCALE GENOMIC DNA]</scope>
    <source>
        <strain evidence="2">CCUG 60524</strain>
    </source>
</reference>